<comment type="caution">
    <text evidence="6">The sequence shown here is derived from an EMBL/GenBank/DDBJ whole genome shotgun (WGS) entry which is preliminary data.</text>
</comment>
<dbReference type="Proteomes" id="UP000800981">
    <property type="component" value="Unassembled WGS sequence"/>
</dbReference>
<evidence type="ECO:0000313" key="6">
    <source>
        <dbReference type="EMBL" id="NHC13589.1"/>
    </source>
</evidence>
<dbReference type="SUPFAM" id="SSF56801">
    <property type="entry name" value="Acetyl-CoA synthetase-like"/>
    <property type="match status" value="1"/>
</dbReference>
<dbReference type="Gene3D" id="3.30.300.30">
    <property type="match status" value="1"/>
</dbReference>
<keyword evidence="2" id="KW-0596">Phosphopantetheine</keyword>
<name>A0ABX0GVB8_9ACTN</name>
<protein>
    <submittedName>
        <fullName evidence="6">AMP-binding protein</fullName>
    </submittedName>
</protein>
<accession>A0ABX0GVB8</accession>
<dbReference type="Gene3D" id="3.40.50.12780">
    <property type="entry name" value="N-terminal domain of ligase-like"/>
    <property type="match status" value="1"/>
</dbReference>
<dbReference type="Gene3D" id="1.10.1200.10">
    <property type="entry name" value="ACP-like"/>
    <property type="match status" value="1"/>
</dbReference>
<dbReference type="Pfam" id="PF13193">
    <property type="entry name" value="AMP-binding_C"/>
    <property type="match status" value="1"/>
</dbReference>
<feature type="region of interest" description="Disordered" evidence="4">
    <location>
        <begin position="1"/>
        <end position="24"/>
    </location>
</feature>
<dbReference type="SMART" id="SM00824">
    <property type="entry name" value="PKS_TE"/>
    <property type="match status" value="1"/>
</dbReference>
<gene>
    <name evidence="6" type="ORF">G9H71_07315</name>
</gene>
<dbReference type="SMART" id="SM00823">
    <property type="entry name" value="PKS_PP"/>
    <property type="match status" value="1"/>
</dbReference>
<evidence type="ECO:0000256" key="4">
    <source>
        <dbReference type="SAM" id="MobiDB-lite"/>
    </source>
</evidence>
<evidence type="ECO:0000256" key="2">
    <source>
        <dbReference type="ARBA" id="ARBA00022450"/>
    </source>
</evidence>
<dbReference type="PROSITE" id="PS00455">
    <property type="entry name" value="AMP_BINDING"/>
    <property type="match status" value="1"/>
</dbReference>
<dbReference type="PROSITE" id="PS50075">
    <property type="entry name" value="CARRIER"/>
    <property type="match status" value="1"/>
</dbReference>
<dbReference type="InterPro" id="IPR036736">
    <property type="entry name" value="ACP-like_sf"/>
</dbReference>
<evidence type="ECO:0000256" key="3">
    <source>
        <dbReference type="ARBA" id="ARBA00022553"/>
    </source>
</evidence>
<dbReference type="InterPro" id="IPR020802">
    <property type="entry name" value="TesA-like"/>
</dbReference>
<dbReference type="RefSeq" id="WP_166280199.1">
    <property type="nucleotide sequence ID" value="NZ_JAANNP010000002.1"/>
</dbReference>
<dbReference type="InterPro" id="IPR020806">
    <property type="entry name" value="PKS_PP-bd"/>
</dbReference>
<dbReference type="Pfam" id="PF00501">
    <property type="entry name" value="AMP-binding"/>
    <property type="match status" value="1"/>
</dbReference>
<dbReference type="Gene3D" id="3.40.50.1820">
    <property type="entry name" value="alpha/beta hydrolase"/>
    <property type="match status" value="1"/>
</dbReference>
<dbReference type="InterPro" id="IPR009081">
    <property type="entry name" value="PP-bd_ACP"/>
</dbReference>
<evidence type="ECO:0000313" key="7">
    <source>
        <dbReference type="Proteomes" id="UP000800981"/>
    </source>
</evidence>
<proteinExistence type="predicted"/>
<dbReference type="SUPFAM" id="SSF53474">
    <property type="entry name" value="alpha/beta-Hydrolases"/>
    <property type="match status" value="1"/>
</dbReference>
<dbReference type="InterPro" id="IPR029058">
    <property type="entry name" value="AB_hydrolase_fold"/>
</dbReference>
<dbReference type="InterPro" id="IPR025110">
    <property type="entry name" value="AMP-bd_C"/>
</dbReference>
<reference evidence="6 7" key="1">
    <citation type="submission" date="2020-03" db="EMBL/GenBank/DDBJ databases">
        <title>Two novel Motilibacter sp.</title>
        <authorList>
            <person name="Liu S."/>
        </authorList>
    </citation>
    <scope>NUCLEOTIDE SEQUENCE [LARGE SCALE GENOMIC DNA]</scope>
    <source>
        <strain evidence="6 7">E257</strain>
    </source>
</reference>
<keyword evidence="3" id="KW-0597">Phosphoprotein</keyword>
<comment type="cofactor">
    <cofactor evidence="1">
        <name>pantetheine 4'-phosphate</name>
        <dbReference type="ChEBI" id="CHEBI:47942"/>
    </cofactor>
</comment>
<feature type="domain" description="Carrier" evidence="5">
    <location>
        <begin position="531"/>
        <end position="606"/>
    </location>
</feature>
<evidence type="ECO:0000259" key="5">
    <source>
        <dbReference type="PROSITE" id="PS50075"/>
    </source>
</evidence>
<sequence length="888" mass="93616">MAGEDDRPGPERADGAGPADGARAADEALRVVARAVPDRVAVDVTGGQSPERTTYAELDALVGRLAQALVDELGPAPRPVAVRLQGPLAICVVTLGLERAGMPVVPVDPTAPLERVETILADVDAPILLSDVPGDAEAVSRRVEDPLAFAAGPHPGACSSPAPAPDALAAVMFTSGSTGVPKGIVVTQAQRQAFARWVARFWRLPDGARVGMLSAGTVGFYEAVVRGVVMCGGTLHAYPVRRLGLGGLVPWLLAERIQAVPMVPTLLRALVPALPPGLVLADLKAVVLGAEAPTWEDVRMLRTVLPPDATVYNMYGTTETGTVAGLAVPGDEPLGEGRLPAGRAIDGCRIEIVDEDGAPLPAGERGEVTVVTAFGGTGYWNRPEQTRTVWRRRPDGTVACRTGDAGTLGADGVLQCHGRMDSVVKISGNRVDLGEIETALQQLDGVAAAAAVGRPDEAGTVRLEAFVAPTGSTPLVPHVLRSRLARRLPAYMLSDTVVVLPELPRLPGGKVDRRGLPERSAARMLEQPATAASTELEAALVAIWQDVLGLREVGVDDDFFDLGGDSLRAARAFSLMKQRLGYDRPISLLIEAPTVAGLADVLRSGVQGWEPLVPVRVGGGRPPLFLVHGGGGNVLFARRLAAGLPDDQPVYAFQAPTLHGGASDEQTLEELAARYVAEARRCFPDGPYLLFGYSLGGVIAYEMAVQLQQAGAAVRLLAMGDSDAPAGAPPAAAVPLARRAADRLGELRALPPAQRLRRVARLTGNQARNVPVALRMRSLQRQWREQLDAVVDGSPVDVEFRTAWSMQESGRLAAAYRPARRFAGSILMVRAADSSYRDPEQAWAPFVTGQVRVASVDGRHENLLQGARIDEVARLLAAELESAGAVRG</sequence>
<dbReference type="InterPro" id="IPR042099">
    <property type="entry name" value="ANL_N_sf"/>
</dbReference>
<keyword evidence="7" id="KW-1185">Reference proteome</keyword>
<dbReference type="Pfam" id="PF00550">
    <property type="entry name" value="PP-binding"/>
    <property type="match status" value="1"/>
</dbReference>
<dbReference type="InterPro" id="IPR001031">
    <property type="entry name" value="Thioesterase"/>
</dbReference>
<dbReference type="Pfam" id="PF00975">
    <property type="entry name" value="Thioesterase"/>
    <property type="match status" value="1"/>
</dbReference>
<dbReference type="InterPro" id="IPR000873">
    <property type="entry name" value="AMP-dep_synth/lig_dom"/>
</dbReference>
<dbReference type="EMBL" id="JAANNP010000002">
    <property type="protein sequence ID" value="NHC13589.1"/>
    <property type="molecule type" value="Genomic_DNA"/>
</dbReference>
<organism evidence="6 7">
    <name type="scientific">Motilibacter deserti</name>
    <dbReference type="NCBI Taxonomy" id="2714956"/>
    <lineage>
        <taxon>Bacteria</taxon>
        <taxon>Bacillati</taxon>
        <taxon>Actinomycetota</taxon>
        <taxon>Actinomycetes</taxon>
        <taxon>Motilibacterales</taxon>
        <taxon>Motilibacteraceae</taxon>
        <taxon>Motilibacter</taxon>
    </lineage>
</organism>
<dbReference type="PANTHER" id="PTHR45527">
    <property type="entry name" value="NONRIBOSOMAL PEPTIDE SYNTHETASE"/>
    <property type="match status" value="1"/>
</dbReference>
<dbReference type="SUPFAM" id="SSF47336">
    <property type="entry name" value="ACP-like"/>
    <property type="match status" value="1"/>
</dbReference>
<dbReference type="PANTHER" id="PTHR45527:SF1">
    <property type="entry name" value="FATTY ACID SYNTHASE"/>
    <property type="match status" value="1"/>
</dbReference>
<feature type="compositionally biased region" description="Basic and acidic residues" evidence="4">
    <location>
        <begin position="1"/>
        <end position="14"/>
    </location>
</feature>
<evidence type="ECO:0000256" key="1">
    <source>
        <dbReference type="ARBA" id="ARBA00001957"/>
    </source>
</evidence>
<dbReference type="InterPro" id="IPR045851">
    <property type="entry name" value="AMP-bd_C_sf"/>
</dbReference>
<dbReference type="InterPro" id="IPR020845">
    <property type="entry name" value="AMP-binding_CS"/>
</dbReference>